<evidence type="ECO:0000256" key="11">
    <source>
        <dbReference type="SAM" id="MobiDB-lite"/>
    </source>
</evidence>
<keyword evidence="5 10" id="KW-0547">Nucleotide-binding</keyword>
<keyword evidence="3" id="KW-0723">Serine/threonine-protein kinase</keyword>
<dbReference type="PROSITE" id="PS00107">
    <property type="entry name" value="PROTEIN_KINASE_ATP"/>
    <property type="match status" value="1"/>
</dbReference>
<evidence type="ECO:0000256" key="7">
    <source>
        <dbReference type="ARBA" id="ARBA00022840"/>
    </source>
</evidence>
<dbReference type="CDD" id="cd13999">
    <property type="entry name" value="STKc_MAP3K-like"/>
    <property type="match status" value="1"/>
</dbReference>
<feature type="compositionally biased region" description="Polar residues" evidence="11">
    <location>
        <begin position="41"/>
        <end position="53"/>
    </location>
</feature>
<reference evidence="13 14" key="1">
    <citation type="journal article" date="2015" name="Genome Biol. Evol.">
        <title>Comparative Genomics of a Bacterivorous Green Alga Reveals Evolutionary Causalities and Consequences of Phago-Mixotrophic Mode of Nutrition.</title>
        <authorList>
            <person name="Burns J.A."/>
            <person name="Paasch A."/>
            <person name="Narechania A."/>
            <person name="Kim E."/>
        </authorList>
    </citation>
    <scope>NUCLEOTIDE SEQUENCE [LARGE SCALE GENOMIC DNA]</scope>
    <source>
        <strain evidence="13 14">PLY_AMNH</strain>
    </source>
</reference>
<feature type="binding site" evidence="10">
    <location>
        <position position="761"/>
    </location>
    <ligand>
        <name>ATP</name>
        <dbReference type="ChEBI" id="CHEBI:30616"/>
    </ligand>
</feature>
<dbReference type="InterPro" id="IPR017441">
    <property type="entry name" value="Protein_kinase_ATP_BS"/>
</dbReference>
<evidence type="ECO:0000313" key="14">
    <source>
        <dbReference type="Proteomes" id="UP001190700"/>
    </source>
</evidence>
<gene>
    <name evidence="13" type="ORF">CYMTET_26744</name>
</gene>
<dbReference type="Proteomes" id="UP001190700">
    <property type="component" value="Unassembled WGS sequence"/>
</dbReference>
<feature type="region of interest" description="Disordered" evidence="11">
    <location>
        <begin position="493"/>
        <end position="536"/>
    </location>
</feature>
<dbReference type="AlphaFoldDB" id="A0AAE0KXQ1"/>
<dbReference type="SMART" id="SM00220">
    <property type="entry name" value="S_TKc"/>
    <property type="match status" value="1"/>
</dbReference>
<dbReference type="InterPro" id="IPR001245">
    <property type="entry name" value="Ser-Thr/Tyr_kinase_cat_dom"/>
</dbReference>
<feature type="compositionally biased region" description="Basic and acidic residues" evidence="11">
    <location>
        <begin position="493"/>
        <end position="515"/>
    </location>
</feature>
<feature type="region of interest" description="Disordered" evidence="11">
    <location>
        <begin position="557"/>
        <end position="667"/>
    </location>
</feature>
<feature type="compositionally biased region" description="Low complexity" evidence="11">
    <location>
        <begin position="19"/>
        <end position="34"/>
    </location>
</feature>
<evidence type="ECO:0000256" key="8">
    <source>
        <dbReference type="ARBA" id="ARBA00047899"/>
    </source>
</evidence>
<dbReference type="PROSITE" id="PS50011">
    <property type="entry name" value="PROTEIN_KINASE_DOM"/>
    <property type="match status" value="1"/>
</dbReference>
<dbReference type="SUPFAM" id="SSF56112">
    <property type="entry name" value="Protein kinase-like (PK-like)"/>
    <property type="match status" value="1"/>
</dbReference>
<comment type="caution">
    <text evidence="13">The sequence shown here is derived from an EMBL/GenBank/DDBJ whole genome shotgun (WGS) entry which is preliminary data.</text>
</comment>
<feature type="region of interest" description="Disordered" evidence="11">
    <location>
        <begin position="1"/>
        <end position="53"/>
    </location>
</feature>
<feature type="domain" description="Protein kinase" evidence="12">
    <location>
        <begin position="733"/>
        <end position="995"/>
    </location>
</feature>
<dbReference type="EC" id="2.7.11.1" evidence="2"/>
<dbReference type="InterPro" id="IPR008271">
    <property type="entry name" value="Ser/Thr_kinase_AS"/>
</dbReference>
<dbReference type="Gene3D" id="3.30.200.20">
    <property type="entry name" value="Phosphorylase Kinase, domain 1"/>
    <property type="match status" value="1"/>
</dbReference>
<dbReference type="EMBL" id="LGRX02014493">
    <property type="protein sequence ID" value="KAK3264527.1"/>
    <property type="molecule type" value="Genomic_DNA"/>
</dbReference>
<dbReference type="PANTHER" id="PTHR44329:SF298">
    <property type="entry name" value="MIXED LINEAGE KINASE DOMAIN-LIKE PROTEIN"/>
    <property type="match status" value="1"/>
</dbReference>
<comment type="catalytic activity">
    <reaction evidence="9">
        <text>L-seryl-[protein] + ATP = O-phospho-L-seryl-[protein] + ADP + H(+)</text>
        <dbReference type="Rhea" id="RHEA:17989"/>
        <dbReference type="Rhea" id="RHEA-COMP:9863"/>
        <dbReference type="Rhea" id="RHEA-COMP:11604"/>
        <dbReference type="ChEBI" id="CHEBI:15378"/>
        <dbReference type="ChEBI" id="CHEBI:29999"/>
        <dbReference type="ChEBI" id="CHEBI:30616"/>
        <dbReference type="ChEBI" id="CHEBI:83421"/>
        <dbReference type="ChEBI" id="CHEBI:456216"/>
        <dbReference type="EC" id="2.7.11.1"/>
    </reaction>
</comment>
<evidence type="ECO:0000256" key="1">
    <source>
        <dbReference type="ARBA" id="ARBA00010507"/>
    </source>
</evidence>
<dbReference type="InterPro" id="IPR055164">
    <property type="entry name" value="EDR1/CTR1/ARMC3-like_pept-like"/>
</dbReference>
<dbReference type="PANTHER" id="PTHR44329">
    <property type="entry name" value="SERINE/THREONINE-PROTEIN KINASE TNNI3K-RELATED"/>
    <property type="match status" value="1"/>
</dbReference>
<evidence type="ECO:0000256" key="9">
    <source>
        <dbReference type="ARBA" id="ARBA00048679"/>
    </source>
</evidence>
<feature type="region of interest" description="Disordered" evidence="11">
    <location>
        <begin position="350"/>
        <end position="374"/>
    </location>
</feature>
<dbReference type="Gene3D" id="1.10.510.10">
    <property type="entry name" value="Transferase(Phosphotransferase) domain 1"/>
    <property type="match status" value="1"/>
</dbReference>
<evidence type="ECO:0000256" key="4">
    <source>
        <dbReference type="ARBA" id="ARBA00022679"/>
    </source>
</evidence>
<feature type="region of interest" description="Disordered" evidence="11">
    <location>
        <begin position="420"/>
        <end position="471"/>
    </location>
</feature>
<evidence type="ECO:0000313" key="13">
    <source>
        <dbReference type="EMBL" id="KAK3264527.1"/>
    </source>
</evidence>
<evidence type="ECO:0000256" key="2">
    <source>
        <dbReference type="ARBA" id="ARBA00012513"/>
    </source>
</evidence>
<dbReference type="PROSITE" id="PS00108">
    <property type="entry name" value="PROTEIN_KINASE_ST"/>
    <property type="match status" value="1"/>
</dbReference>
<keyword evidence="14" id="KW-1185">Reference proteome</keyword>
<comment type="similarity">
    <text evidence="1">Belongs to the protein kinase superfamily. TKL Ser/Thr protein kinase family. RAF subfamily.</text>
</comment>
<evidence type="ECO:0000256" key="6">
    <source>
        <dbReference type="ARBA" id="ARBA00022777"/>
    </source>
</evidence>
<feature type="region of interest" description="Disordered" evidence="11">
    <location>
        <begin position="685"/>
        <end position="707"/>
    </location>
</feature>
<accession>A0AAE0KXQ1</accession>
<keyword evidence="7 10" id="KW-0067">ATP-binding</keyword>
<proteinExistence type="inferred from homology"/>
<keyword evidence="6" id="KW-0418">Kinase</keyword>
<evidence type="ECO:0000256" key="5">
    <source>
        <dbReference type="ARBA" id="ARBA00022741"/>
    </source>
</evidence>
<feature type="compositionally biased region" description="Polar residues" evidence="11">
    <location>
        <begin position="350"/>
        <end position="364"/>
    </location>
</feature>
<dbReference type="Pfam" id="PF07714">
    <property type="entry name" value="PK_Tyr_Ser-Thr"/>
    <property type="match status" value="1"/>
</dbReference>
<evidence type="ECO:0000259" key="12">
    <source>
        <dbReference type="PROSITE" id="PS50011"/>
    </source>
</evidence>
<dbReference type="InterPro" id="IPR000719">
    <property type="entry name" value="Prot_kinase_dom"/>
</dbReference>
<name>A0AAE0KXQ1_9CHLO</name>
<organism evidence="13 14">
    <name type="scientific">Cymbomonas tetramitiformis</name>
    <dbReference type="NCBI Taxonomy" id="36881"/>
    <lineage>
        <taxon>Eukaryota</taxon>
        <taxon>Viridiplantae</taxon>
        <taxon>Chlorophyta</taxon>
        <taxon>Pyramimonadophyceae</taxon>
        <taxon>Pyramimonadales</taxon>
        <taxon>Pyramimonadaceae</taxon>
        <taxon>Cymbomonas</taxon>
    </lineage>
</organism>
<dbReference type="InterPro" id="IPR051681">
    <property type="entry name" value="Ser/Thr_Kinases-Pseudokinases"/>
</dbReference>
<dbReference type="Pfam" id="PF14381">
    <property type="entry name" value="EDR1_CTR1_ARMC3_pept"/>
    <property type="match status" value="1"/>
</dbReference>
<evidence type="ECO:0000256" key="10">
    <source>
        <dbReference type="PROSITE-ProRule" id="PRU10141"/>
    </source>
</evidence>
<dbReference type="GO" id="GO:0005524">
    <property type="term" value="F:ATP binding"/>
    <property type="evidence" value="ECO:0007669"/>
    <property type="project" value="UniProtKB-UniRule"/>
</dbReference>
<evidence type="ECO:0000256" key="3">
    <source>
        <dbReference type="ARBA" id="ARBA00022527"/>
    </source>
</evidence>
<comment type="catalytic activity">
    <reaction evidence="8">
        <text>L-threonyl-[protein] + ATP = O-phospho-L-threonyl-[protein] + ADP + H(+)</text>
        <dbReference type="Rhea" id="RHEA:46608"/>
        <dbReference type="Rhea" id="RHEA-COMP:11060"/>
        <dbReference type="Rhea" id="RHEA-COMP:11605"/>
        <dbReference type="ChEBI" id="CHEBI:15378"/>
        <dbReference type="ChEBI" id="CHEBI:30013"/>
        <dbReference type="ChEBI" id="CHEBI:30616"/>
        <dbReference type="ChEBI" id="CHEBI:61977"/>
        <dbReference type="ChEBI" id="CHEBI:456216"/>
        <dbReference type="EC" id="2.7.11.1"/>
    </reaction>
</comment>
<dbReference type="GO" id="GO:0004674">
    <property type="term" value="F:protein serine/threonine kinase activity"/>
    <property type="evidence" value="ECO:0007669"/>
    <property type="project" value="UniProtKB-KW"/>
</dbReference>
<dbReference type="FunFam" id="3.30.200.20:FF:000060">
    <property type="entry name" value="Serine/threonine-protein kinase isoform 1"/>
    <property type="match status" value="1"/>
</dbReference>
<keyword evidence="4" id="KW-0808">Transferase</keyword>
<dbReference type="InterPro" id="IPR011009">
    <property type="entry name" value="Kinase-like_dom_sf"/>
</dbReference>
<protein>
    <recommendedName>
        <fullName evidence="2">non-specific serine/threonine protein kinase</fullName>
        <ecNumber evidence="2">2.7.11.1</ecNumber>
    </recommendedName>
</protein>
<sequence>MRTWLRRLQLGNNDTSGRAGSEGSTPSSGAGSSADEAHSTAAGSMRSTRAASHQSIASNIFGGSHNANNRTSSDAGIDYQNADIDYHNQLQLALALSQSERGGPHEDYDNEDWELQFAKEASLNTSGDGQRDAAAGNRANALAYLYWSSSCLDFADEVPDGFYDLGGSAFPEFDLNDRLPSLEQLRQLESCEMDTREVIVVDRATDQELNTLEESAVDTACGLGDPASRAQKLAQLVAEHFGGPTTCEASLLEKWRVTSAHLKAYSGGVTVQIGQLRCGLARHRALLFKVLAESVNVQCKLQRGMQRCGAEDKAHCVILCAGREFQMDLMQEPGKLCPVAAPSSWKMQATGTQEPFSPRASVTTAAPDEPSELCTPPQVTLEAFLSMGVQVSTCPAAIGSERLPSEPAAATKHLAIPRQGARGPAPLRLPPPRRANSSALQVEAEDGMGKVKSKQHRRTLSEPAQSLSPMSVDVACGPDHADQTRFMQWEVAQRQEEEGAPRLRASSEENTHAGDRLGSMSNSPPTRGRGLGSSSQWQIDDEMAWARLRVQVVKEENEETSAVEQQQQEDGISKGSAAVEQPPAGWAVGKPRGLLRAASADDCTSSSQAAAGLPPRRSSDNQHEAGSGGPQVPACSPETVAVLQGSEAVPSRSQEMRDSAEAGRNYSAAHASTQLEVWAQIHQHAAGEDGGGLAEEGAQGRGEEGGRERVLEVPEMERLQSLPYEWEIKYAELKVAERIGIGSYGEVYHGVWRGTEVAVKKFLDQDPGAGVLSEFNREVAIMRKLRHPNVVLFMGAVMEPPNLSIVSEFLHRGSLYRLLHRKKDGLAGMDQRRRLRMGIDVARGMHYLHTSKPMIVHRDLKTPNLLVDKNWCVKVCDFGLSRMKSHTFLSSRSTAGTPEWMAPEVLRNEPSNEKADVYSFGVILWELMTGQEPWQGLNPMQVVGAVGFQQRRLEVPEDLQPTAAHCEAAQHRLSRLRGRRVTPRFDGQRSPMLMV</sequence>